<proteinExistence type="inferred from homology"/>
<sequence length="532" mass="62459">MSEQEVLSKLYAQPLLNRGEKTASEICKEYFSDLCEYKSSKYQEEARIWLLLSYLHDKSLKIPELYSNIISKNSKLELYVRFFLWLNEIYSFTRGNKEKSYSNFEYFRSGQEEKFLEKVQSSQEEEKWKLHTFSGAFSSNHFKLWRESVYDISETKNIKKDVLDLYLSLAGDKKINKKHEHNIFDRMWTQIYYIISLALSEKQFSFKFDNLTPNKSSQFETMAISVFKNISNDINVLYNDSTNPLLFRVHVAATFNQLPIELLQSYMTNLFSMNLMGLSIFYASLANKDNSIFLLADFFAAFEPSKDIIDAVDSFNIDKERLICMIIERLSESTIEDFEVQIDKGEITEIKIKCLEWFSLVPSLKNRTLENVRKILSSLVINDEYEGALTVFNKFSDLFNENHKKELNCWESLILAENEYLKWSKGDKTTFSTSSFNSLKEVLENVIRFPPGWMVECPEVDPNVGCHCIPLIAEHLYHFYMENNETEKAMGIGIYIINPLYKIQRYFSPKSLRHFVELSKKAAIENYRKSNK</sequence>
<name>A0ABR2JED9_9EUKA</name>
<evidence type="ECO:0000313" key="2">
    <source>
        <dbReference type="EMBL" id="KAK8876312.1"/>
    </source>
</evidence>
<comment type="function">
    <text evidence="1">Functions as a component of the nuclear pore complex (NPC).</text>
</comment>
<comment type="similarity">
    <text evidence="1">Belongs to the nucleoporin Nup84/Nup107 family.</text>
</comment>
<evidence type="ECO:0000313" key="3">
    <source>
        <dbReference type="Proteomes" id="UP001470230"/>
    </source>
</evidence>
<evidence type="ECO:0000256" key="1">
    <source>
        <dbReference type="RuleBase" id="RU365072"/>
    </source>
</evidence>
<reference evidence="2 3" key="1">
    <citation type="submission" date="2024-04" db="EMBL/GenBank/DDBJ databases">
        <title>Tritrichomonas musculus Genome.</title>
        <authorList>
            <person name="Alves-Ferreira E."/>
            <person name="Grigg M."/>
            <person name="Lorenzi H."/>
            <person name="Galac M."/>
        </authorList>
    </citation>
    <scope>NUCLEOTIDE SEQUENCE [LARGE SCALE GENOMIC DNA]</scope>
    <source>
        <strain evidence="2 3">EAF2021</strain>
    </source>
</reference>
<dbReference type="Gene3D" id="1.20.190.50">
    <property type="match status" value="1"/>
</dbReference>
<keyword evidence="3" id="KW-1185">Reference proteome</keyword>
<accession>A0ABR2JED9</accession>
<keyword evidence="1" id="KW-0906">Nuclear pore complex</keyword>
<dbReference type="Pfam" id="PF04121">
    <property type="entry name" value="Nup84_Nup100"/>
    <property type="match status" value="1"/>
</dbReference>
<comment type="caution">
    <text evidence="2">The sequence shown here is derived from an EMBL/GenBank/DDBJ whole genome shotgun (WGS) entry which is preliminary data.</text>
</comment>
<organism evidence="2 3">
    <name type="scientific">Tritrichomonas musculus</name>
    <dbReference type="NCBI Taxonomy" id="1915356"/>
    <lineage>
        <taxon>Eukaryota</taxon>
        <taxon>Metamonada</taxon>
        <taxon>Parabasalia</taxon>
        <taxon>Tritrichomonadida</taxon>
        <taxon>Tritrichomonadidae</taxon>
        <taxon>Tritrichomonas</taxon>
    </lineage>
</organism>
<dbReference type="InterPro" id="IPR007252">
    <property type="entry name" value="Nup84/Nup107"/>
</dbReference>
<dbReference type="Proteomes" id="UP001470230">
    <property type="component" value="Unassembled WGS sequence"/>
</dbReference>
<comment type="subcellular location">
    <subcellularLocation>
        <location evidence="1">Nucleus</location>
        <location evidence="1">Nuclear pore complex</location>
    </subcellularLocation>
    <subcellularLocation>
        <location evidence="1">Nucleus membrane</location>
    </subcellularLocation>
</comment>
<gene>
    <name evidence="2" type="ORF">M9Y10_006507</name>
</gene>
<keyword evidence="1" id="KW-0509">mRNA transport</keyword>
<keyword evidence="1" id="KW-0811">Translocation</keyword>
<keyword evidence="1" id="KW-0653">Protein transport</keyword>
<keyword evidence="1" id="KW-0813">Transport</keyword>
<keyword evidence="1" id="KW-0539">Nucleus</keyword>
<keyword evidence="1" id="KW-0472">Membrane</keyword>
<protein>
    <recommendedName>
        <fullName evidence="1">Nuclear pore complex protein</fullName>
    </recommendedName>
</protein>
<dbReference type="EMBL" id="JAPFFF010000012">
    <property type="protein sequence ID" value="KAK8876312.1"/>
    <property type="molecule type" value="Genomic_DNA"/>
</dbReference>
<comment type="subunit">
    <text evidence="1">Part of the nuclear pore complex (NPC).</text>
</comment>